<evidence type="ECO:0000313" key="5">
    <source>
        <dbReference type="Proteomes" id="UP000318720"/>
    </source>
</evidence>
<dbReference type="RefSeq" id="WP_141584037.1">
    <property type="nucleotide sequence ID" value="NZ_JARAVA010000138.1"/>
</dbReference>
<dbReference type="InterPro" id="IPR001031">
    <property type="entry name" value="Thioesterase"/>
</dbReference>
<comment type="similarity">
    <text evidence="1">Belongs to the thioesterase family.</text>
</comment>
<comment type="caution">
    <text evidence="4">The sequence shown here is derived from an EMBL/GenBank/DDBJ whole genome shotgun (WGS) entry which is preliminary data.</text>
</comment>
<dbReference type="InterPro" id="IPR029058">
    <property type="entry name" value="AB_hydrolase_fold"/>
</dbReference>
<sequence length="253" mass="28161">MAVNPVKDDLWLRCYNPAPSSEVRLVCFPHAGGSAPFYFPMAKALPSSVEMLAVQYPGRQDRRTEPLIDDINRLADTLFDVLRHLTDRPLALFGHSMGAVVAFEIAQRLENVADTVPVALFASGRRAPSCDRDEHVHTLDDHGLIADLKALNGTNSALLGSDDLLELILPAVRNDYRAVETYRWRPGPKLNCPISVFTGDEDSRVTADEARAWERHTTGEFALRTFHGGHFFLADHQEDINAAVLDRILPPLR</sequence>
<dbReference type="GO" id="GO:0016787">
    <property type="term" value="F:hydrolase activity"/>
    <property type="evidence" value="ECO:0007669"/>
    <property type="project" value="UniProtKB-KW"/>
</dbReference>
<dbReference type="GO" id="GO:0008610">
    <property type="term" value="P:lipid biosynthetic process"/>
    <property type="evidence" value="ECO:0007669"/>
    <property type="project" value="TreeGrafter"/>
</dbReference>
<dbReference type="PANTHER" id="PTHR11487:SF0">
    <property type="entry name" value="S-ACYL FATTY ACID SYNTHASE THIOESTERASE, MEDIUM CHAIN"/>
    <property type="match status" value="1"/>
</dbReference>
<evidence type="ECO:0000313" key="4">
    <source>
        <dbReference type="EMBL" id="TQE27942.1"/>
    </source>
</evidence>
<proteinExistence type="inferred from homology"/>
<organism evidence="4 5">
    <name type="scientific">Streptomyces ipomoeae</name>
    <dbReference type="NCBI Taxonomy" id="103232"/>
    <lineage>
        <taxon>Bacteria</taxon>
        <taxon>Bacillati</taxon>
        <taxon>Actinomycetota</taxon>
        <taxon>Actinomycetes</taxon>
        <taxon>Kitasatosporales</taxon>
        <taxon>Streptomycetaceae</taxon>
        <taxon>Streptomyces</taxon>
    </lineage>
</organism>
<feature type="domain" description="Thioesterase TesA-like" evidence="3">
    <location>
        <begin position="26"/>
        <end position="248"/>
    </location>
</feature>
<dbReference type="EMBL" id="SPAZ01000220">
    <property type="protein sequence ID" value="TQE27942.1"/>
    <property type="molecule type" value="Genomic_DNA"/>
</dbReference>
<keyword evidence="2" id="KW-0378">Hydrolase</keyword>
<dbReference type="Gene3D" id="3.40.50.1820">
    <property type="entry name" value="alpha/beta hydrolase"/>
    <property type="match status" value="1"/>
</dbReference>
<evidence type="ECO:0000256" key="1">
    <source>
        <dbReference type="ARBA" id="ARBA00007169"/>
    </source>
</evidence>
<protein>
    <submittedName>
        <fullName evidence="4">Thioesterase</fullName>
    </submittedName>
</protein>
<reference evidence="4 5" key="1">
    <citation type="submission" date="2019-03" db="EMBL/GenBank/DDBJ databases">
        <title>Comparative genomic analyses of the sweetpotato soil rot pathogen, Streptomyces ipomoeae.</title>
        <authorList>
            <person name="Ruschel Soares N."/>
            <person name="Badger J.H."/>
            <person name="Huguet-Tapia J.C."/>
            <person name="Clark C.A."/>
            <person name="Pettis G.S."/>
        </authorList>
    </citation>
    <scope>NUCLEOTIDE SEQUENCE [LARGE SCALE GENOMIC DNA]</scope>
    <source>
        <strain evidence="4 5">88-35</strain>
    </source>
</reference>
<dbReference type="InterPro" id="IPR012223">
    <property type="entry name" value="TEII"/>
</dbReference>
<dbReference type="AlphaFoldDB" id="A0AAE9AZ52"/>
<accession>A0AAE9AZ52</accession>
<dbReference type="Pfam" id="PF00975">
    <property type="entry name" value="Thioesterase"/>
    <property type="match status" value="1"/>
</dbReference>
<name>A0AAE9AZ52_9ACTN</name>
<evidence type="ECO:0000256" key="2">
    <source>
        <dbReference type="ARBA" id="ARBA00022801"/>
    </source>
</evidence>
<dbReference type="Proteomes" id="UP000318720">
    <property type="component" value="Unassembled WGS sequence"/>
</dbReference>
<dbReference type="PANTHER" id="PTHR11487">
    <property type="entry name" value="THIOESTERASE"/>
    <property type="match status" value="1"/>
</dbReference>
<dbReference type="SMART" id="SM00824">
    <property type="entry name" value="PKS_TE"/>
    <property type="match status" value="1"/>
</dbReference>
<dbReference type="SUPFAM" id="SSF53474">
    <property type="entry name" value="alpha/beta-Hydrolases"/>
    <property type="match status" value="1"/>
</dbReference>
<dbReference type="InterPro" id="IPR020802">
    <property type="entry name" value="TesA-like"/>
</dbReference>
<gene>
    <name evidence="4" type="ORF">Sipo8835_26690</name>
</gene>
<evidence type="ECO:0000259" key="3">
    <source>
        <dbReference type="SMART" id="SM00824"/>
    </source>
</evidence>